<keyword evidence="1" id="KW-0732">Signal</keyword>
<feature type="signal peptide" evidence="1">
    <location>
        <begin position="1"/>
        <end position="18"/>
    </location>
</feature>
<proteinExistence type="predicted"/>
<evidence type="ECO:0000256" key="1">
    <source>
        <dbReference type="SAM" id="SignalP"/>
    </source>
</evidence>
<reference evidence="2" key="1">
    <citation type="submission" date="2023-07" db="EMBL/GenBank/DDBJ databases">
        <title>Genome content predicts the carbon catabolic preferences of heterotrophic bacteria.</title>
        <authorList>
            <person name="Gralka M."/>
        </authorList>
    </citation>
    <scope>NUCLEOTIDE SEQUENCE</scope>
    <source>
        <strain evidence="2">4G09</strain>
    </source>
</reference>
<gene>
    <name evidence="2" type="ORF">Q8W34_09955</name>
</gene>
<sequence>MRLLFTLLLLLLSTTAFAEEEKVELPPLDPSYNAVHPMALVNRGSSIFAINLPSYRSPHDLQVVYEVKNSNVAFLSFVKNADMITIKPQKFNIQHLMRGDEITITADIYEGDYRQGGTLIYEAKQLELDKQLYARELNELSESSQWHEYDMIELNGTERIYVHKIQKAPSFNHLIFVDLVNACMQKVRTSKRVPPENELTYKFINCGTLKPLFYDSESLLK</sequence>
<name>A0ABT9FDT9_9GAMM</name>
<protein>
    <submittedName>
        <fullName evidence="2">Uncharacterized protein</fullName>
    </submittedName>
</protein>
<keyword evidence="3" id="KW-1185">Reference proteome</keyword>
<comment type="caution">
    <text evidence="2">The sequence shown here is derived from an EMBL/GenBank/DDBJ whole genome shotgun (WGS) entry which is preliminary data.</text>
</comment>
<feature type="chain" id="PRO_5046784351" evidence="1">
    <location>
        <begin position="19"/>
        <end position="221"/>
    </location>
</feature>
<evidence type="ECO:0000313" key="2">
    <source>
        <dbReference type="EMBL" id="MDP2564957.1"/>
    </source>
</evidence>
<dbReference type="RefSeq" id="WP_305400818.1">
    <property type="nucleotide sequence ID" value="NZ_JAUYVT010000007.1"/>
</dbReference>
<organism evidence="2 3">
    <name type="scientific">Pseudoalteromonas marina</name>
    <dbReference type="NCBI Taxonomy" id="267375"/>
    <lineage>
        <taxon>Bacteria</taxon>
        <taxon>Pseudomonadati</taxon>
        <taxon>Pseudomonadota</taxon>
        <taxon>Gammaproteobacteria</taxon>
        <taxon>Alteromonadales</taxon>
        <taxon>Pseudoalteromonadaceae</taxon>
        <taxon>Pseudoalteromonas</taxon>
    </lineage>
</organism>
<dbReference type="Proteomes" id="UP001177212">
    <property type="component" value="Unassembled WGS sequence"/>
</dbReference>
<dbReference type="EMBL" id="JAUYVT010000007">
    <property type="protein sequence ID" value="MDP2564957.1"/>
    <property type="molecule type" value="Genomic_DNA"/>
</dbReference>
<evidence type="ECO:0000313" key="3">
    <source>
        <dbReference type="Proteomes" id="UP001177212"/>
    </source>
</evidence>
<accession>A0ABT9FDT9</accession>